<evidence type="ECO:0000313" key="1">
    <source>
        <dbReference type="EMBL" id="CAD1469648.1"/>
    </source>
</evidence>
<feature type="non-terminal residue" evidence="1">
    <location>
        <position position="42"/>
    </location>
</feature>
<evidence type="ECO:0000313" key="2">
    <source>
        <dbReference type="Proteomes" id="UP000752696"/>
    </source>
</evidence>
<protein>
    <submittedName>
        <fullName evidence="1">Uncharacterized protein</fullName>
    </submittedName>
</protein>
<keyword evidence="2" id="KW-1185">Reference proteome</keyword>
<accession>A0A6V7GYU4</accession>
<dbReference type="Proteomes" id="UP000752696">
    <property type="component" value="Unassembled WGS sequence"/>
</dbReference>
<dbReference type="AlphaFoldDB" id="A0A6V7GYU4"/>
<name>A0A6V7GYU4_9HYME</name>
<comment type="caution">
    <text evidence="1">The sequence shown here is derived from an EMBL/GenBank/DDBJ whole genome shotgun (WGS) entry which is preliminary data.</text>
</comment>
<gene>
    <name evidence="1" type="ORF">MHI_LOCUS140887</name>
</gene>
<organism evidence="1 2">
    <name type="scientific">Heterotrigona itama</name>
    <dbReference type="NCBI Taxonomy" id="395501"/>
    <lineage>
        <taxon>Eukaryota</taxon>
        <taxon>Metazoa</taxon>
        <taxon>Ecdysozoa</taxon>
        <taxon>Arthropoda</taxon>
        <taxon>Hexapoda</taxon>
        <taxon>Insecta</taxon>
        <taxon>Pterygota</taxon>
        <taxon>Neoptera</taxon>
        <taxon>Endopterygota</taxon>
        <taxon>Hymenoptera</taxon>
        <taxon>Apocrita</taxon>
        <taxon>Aculeata</taxon>
        <taxon>Apoidea</taxon>
        <taxon>Anthophila</taxon>
        <taxon>Apidae</taxon>
        <taxon>Heterotrigona</taxon>
    </lineage>
</organism>
<reference evidence="1" key="1">
    <citation type="submission" date="2020-07" db="EMBL/GenBank/DDBJ databases">
        <authorList>
            <person name="Nazaruddin N."/>
        </authorList>
    </citation>
    <scope>NUCLEOTIDE SEQUENCE</scope>
</reference>
<sequence>VNPHSIERKFKINDGVNLPVQHSSYTCKPSWQPQNACDYSNH</sequence>
<proteinExistence type="predicted"/>
<feature type="non-terminal residue" evidence="1">
    <location>
        <position position="1"/>
    </location>
</feature>
<dbReference type="EMBL" id="CAJDYZ010002709">
    <property type="protein sequence ID" value="CAD1469648.1"/>
    <property type="molecule type" value="Genomic_DNA"/>
</dbReference>